<name>A0AAV7NX25_PLEWA</name>
<evidence type="ECO:0000313" key="2">
    <source>
        <dbReference type="Proteomes" id="UP001066276"/>
    </source>
</evidence>
<dbReference type="EMBL" id="JANPWB010000012">
    <property type="protein sequence ID" value="KAJ1117395.1"/>
    <property type="molecule type" value="Genomic_DNA"/>
</dbReference>
<organism evidence="1 2">
    <name type="scientific">Pleurodeles waltl</name>
    <name type="common">Iberian ribbed newt</name>
    <dbReference type="NCBI Taxonomy" id="8319"/>
    <lineage>
        <taxon>Eukaryota</taxon>
        <taxon>Metazoa</taxon>
        <taxon>Chordata</taxon>
        <taxon>Craniata</taxon>
        <taxon>Vertebrata</taxon>
        <taxon>Euteleostomi</taxon>
        <taxon>Amphibia</taxon>
        <taxon>Batrachia</taxon>
        <taxon>Caudata</taxon>
        <taxon>Salamandroidea</taxon>
        <taxon>Salamandridae</taxon>
        <taxon>Pleurodelinae</taxon>
        <taxon>Pleurodeles</taxon>
    </lineage>
</organism>
<accession>A0AAV7NX25</accession>
<dbReference type="Proteomes" id="UP001066276">
    <property type="component" value="Chromosome 8"/>
</dbReference>
<comment type="caution">
    <text evidence="1">The sequence shown here is derived from an EMBL/GenBank/DDBJ whole genome shotgun (WGS) entry which is preliminary data.</text>
</comment>
<evidence type="ECO:0000313" key="1">
    <source>
        <dbReference type="EMBL" id="KAJ1117395.1"/>
    </source>
</evidence>
<sequence length="68" mass="7569">MGHQVPRIICGEDRRPILGLRLHLIKQTEHDQKKGPQWAPISRKWTTAHTAARAGDAAEACDMTLTLA</sequence>
<proteinExistence type="predicted"/>
<protein>
    <submittedName>
        <fullName evidence="1">Uncharacterized protein</fullName>
    </submittedName>
</protein>
<gene>
    <name evidence="1" type="ORF">NDU88_005595</name>
</gene>
<reference evidence="1" key="1">
    <citation type="journal article" date="2022" name="bioRxiv">
        <title>Sequencing and chromosome-scale assembly of the giantPleurodeles waltlgenome.</title>
        <authorList>
            <person name="Brown T."/>
            <person name="Elewa A."/>
            <person name="Iarovenko S."/>
            <person name="Subramanian E."/>
            <person name="Araus A.J."/>
            <person name="Petzold A."/>
            <person name="Susuki M."/>
            <person name="Suzuki K.-i.T."/>
            <person name="Hayashi T."/>
            <person name="Toyoda A."/>
            <person name="Oliveira C."/>
            <person name="Osipova E."/>
            <person name="Leigh N.D."/>
            <person name="Simon A."/>
            <person name="Yun M.H."/>
        </authorList>
    </citation>
    <scope>NUCLEOTIDE SEQUENCE</scope>
    <source>
        <strain evidence="1">20211129_DDA</strain>
        <tissue evidence="1">Liver</tissue>
    </source>
</reference>
<dbReference type="AlphaFoldDB" id="A0AAV7NX25"/>
<keyword evidence="2" id="KW-1185">Reference proteome</keyword>